<dbReference type="EMBL" id="JARRAF010000288">
    <property type="protein sequence ID" value="MDK2127248.1"/>
    <property type="molecule type" value="Genomic_DNA"/>
</dbReference>
<feature type="non-terminal residue" evidence="1">
    <location>
        <position position="84"/>
    </location>
</feature>
<reference evidence="1" key="1">
    <citation type="submission" date="2023-03" db="EMBL/GenBank/DDBJ databases">
        <title>Chitinimonas shenzhenensis gen. nov., sp. nov., a novel member of family Burkholderiaceae isolated from activated sludge collected in Shen Zhen, China.</title>
        <authorList>
            <person name="Wang X."/>
        </authorList>
    </citation>
    <scope>NUCLEOTIDE SEQUENCE</scope>
    <source>
        <strain evidence="1">DQS-5</strain>
    </source>
</reference>
<comment type="caution">
    <text evidence="1">The sequence shown here is derived from an EMBL/GenBank/DDBJ whole genome shotgun (WGS) entry which is preliminary data.</text>
</comment>
<name>A0ABT7E4K3_9NEIS</name>
<dbReference type="Proteomes" id="UP001172778">
    <property type="component" value="Unassembled WGS sequence"/>
</dbReference>
<feature type="non-terminal residue" evidence="1">
    <location>
        <position position="1"/>
    </location>
</feature>
<evidence type="ECO:0000313" key="1">
    <source>
        <dbReference type="EMBL" id="MDK2127248.1"/>
    </source>
</evidence>
<protein>
    <recommendedName>
        <fullName evidence="4">RHS repeat protein</fullName>
    </recommendedName>
</protein>
<keyword evidence="3" id="KW-1185">Reference proteome</keyword>
<evidence type="ECO:0000313" key="2">
    <source>
        <dbReference type="EMBL" id="MDK2127264.1"/>
    </source>
</evidence>
<accession>A0ABT7E4K3</accession>
<proteinExistence type="predicted"/>
<gene>
    <name evidence="1" type="ORF">PZA18_24740</name>
    <name evidence="2" type="ORF">PZA18_24820</name>
</gene>
<organism evidence="1 3">
    <name type="scientific">Parachitinimonas caeni</name>
    <dbReference type="NCBI Taxonomy" id="3031301"/>
    <lineage>
        <taxon>Bacteria</taxon>
        <taxon>Pseudomonadati</taxon>
        <taxon>Pseudomonadota</taxon>
        <taxon>Betaproteobacteria</taxon>
        <taxon>Neisseriales</taxon>
        <taxon>Chitinibacteraceae</taxon>
        <taxon>Parachitinimonas</taxon>
    </lineage>
</organism>
<dbReference type="EMBL" id="JARRAF010000307">
    <property type="protein sequence ID" value="MDK2127264.1"/>
    <property type="molecule type" value="Genomic_DNA"/>
</dbReference>
<evidence type="ECO:0008006" key="4">
    <source>
        <dbReference type="Google" id="ProtNLM"/>
    </source>
</evidence>
<evidence type="ECO:0000313" key="3">
    <source>
        <dbReference type="Proteomes" id="UP001172778"/>
    </source>
</evidence>
<sequence>LGHRIATTLSDQREVGFLYYGHGHLHQLLLDQVPLLDFERDALHRETGRQGFGGWQQRQYDLQGRLVRQYSNQPVLAWQWEYDP</sequence>